<organism evidence="1 2">
    <name type="scientific">Moniliophthora roreri (strain MCA 2997)</name>
    <name type="common">Cocoa frosty pod rot fungus</name>
    <name type="synonym">Crinipellis roreri</name>
    <dbReference type="NCBI Taxonomy" id="1381753"/>
    <lineage>
        <taxon>Eukaryota</taxon>
        <taxon>Fungi</taxon>
        <taxon>Dikarya</taxon>
        <taxon>Basidiomycota</taxon>
        <taxon>Agaricomycotina</taxon>
        <taxon>Agaricomycetes</taxon>
        <taxon>Agaricomycetidae</taxon>
        <taxon>Agaricales</taxon>
        <taxon>Marasmiineae</taxon>
        <taxon>Marasmiaceae</taxon>
        <taxon>Moniliophthora</taxon>
    </lineage>
</organism>
<keyword evidence="2" id="KW-1185">Reference proteome</keyword>
<accession>V2WPT5</accession>
<gene>
    <name evidence="1" type="ORF">Moror_17053</name>
</gene>
<comment type="caution">
    <text evidence="1">The sequence shown here is derived from an EMBL/GenBank/DDBJ whole genome shotgun (WGS) entry which is preliminary data.</text>
</comment>
<dbReference type="HOGENOM" id="CLU_2159038_0_0_1"/>
<dbReference type="AlphaFoldDB" id="V2WPT5"/>
<name>V2WPT5_MONRO</name>
<dbReference type="KEGG" id="mrr:Moror_17053"/>
<dbReference type="EMBL" id="AWSO01000615">
    <property type="protein sequence ID" value="ESK88853.1"/>
    <property type="molecule type" value="Genomic_DNA"/>
</dbReference>
<dbReference type="Proteomes" id="UP000017559">
    <property type="component" value="Unassembled WGS sequence"/>
</dbReference>
<protein>
    <submittedName>
        <fullName evidence="1">Uncharacterized protein</fullName>
    </submittedName>
</protein>
<proteinExistence type="predicted"/>
<reference evidence="1 2" key="1">
    <citation type="journal article" date="2014" name="BMC Genomics">
        <title>Genome and secretome analysis of the hemibiotrophic fungal pathogen, Moniliophthora roreri, which causes frosty pod rot disease of cacao: mechanisms of the biotrophic and necrotrophic phases.</title>
        <authorList>
            <person name="Meinhardt L.W."/>
            <person name="Costa G.G.L."/>
            <person name="Thomazella D.P.T."/>
            <person name="Teixeira P.J.P.L."/>
            <person name="Carazzolle M.F."/>
            <person name="Schuster S.C."/>
            <person name="Carlson J.E."/>
            <person name="Guiltinan M.J."/>
            <person name="Mieczkowski P."/>
            <person name="Farmer A."/>
            <person name="Ramaraj T."/>
            <person name="Crozier J."/>
            <person name="Davis R.E."/>
            <person name="Shao J."/>
            <person name="Melnick R.L."/>
            <person name="Pereira G.A.G."/>
            <person name="Bailey B.A."/>
        </authorList>
    </citation>
    <scope>NUCLEOTIDE SEQUENCE [LARGE SCALE GENOMIC DNA]</scope>
    <source>
        <strain evidence="1 2">MCA 2997</strain>
    </source>
</reference>
<evidence type="ECO:0000313" key="1">
    <source>
        <dbReference type="EMBL" id="ESK88853.1"/>
    </source>
</evidence>
<sequence length="111" mass="12856">MGGFSKHGPKTPNCKHRSRAKWNNLAASNFHLTLLQASLTRLCRVSGDEMRYRASTRYEGNTNLQDLSQSDFGIHRHGTYQDRGPPGNNYRCIRCSEQRTQWRRIQPIYTS</sequence>
<evidence type="ECO:0000313" key="2">
    <source>
        <dbReference type="Proteomes" id="UP000017559"/>
    </source>
</evidence>